<feature type="region of interest" description="Disordered" evidence="5">
    <location>
        <begin position="1"/>
        <end position="53"/>
    </location>
</feature>
<dbReference type="PROSITE" id="PS00445">
    <property type="entry name" value="FGGY_KINASES_2"/>
    <property type="match status" value="1"/>
</dbReference>
<name>A0ABS3VEM5_9ACTN</name>
<comment type="similarity">
    <text evidence="1 4">Belongs to the FGGY kinase family.</text>
</comment>
<feature type="domain" description="Carbohydrate kinase FGGY C-terminal" evidence="7">
    <location>
        <begin position="306"/>
        <end position="493"/>
    </location>
</feature>
<dbReference type="InterPro" id="IPR018485">
    <property type="entry name" value="FGGY_C"/>
</dbReference>
<dbReference type="InterPro" id="IPR018483">
    <property type="entry name" value="Carb_kinase_FGGY_CS"/>
</dbReference>
<dbReference type="InterPro" id="IPR043129">
    <property type="entry name" value="ATPase_NBD"/>
</dbReference>
<evidence type="ECO:0000256" key="4">
    <source>
        <dbReference type="RuleBase" id="RU003733"/>
    </source>
</evidence>
<dbReference type="InterPro" id="IPR050406">
    <property type="entry name" value="FGGY_Carb_Kinase"/>
</dbReference>
<dbReference type="InterPro" id="IPR018484">
    <property type="entry name" value="FGGY_N"/>
</dbReference>
<dbReference type="PIRSF" id="PIRSF000538">
    <property type="entry name" value="GlpK"/>
    <property type="match status" value="1"/>
</dbReference>
<dbReference type="Proteomes" id="UP000671399">
    <property type="component" value="Unassembled WGS sequence"/>
</dbReference>
<evidence type="ECO:0000256" key="2">
    <source>
        <dbReference type="ARBA" id="ARBA00022679"/>
    </source>
</evidence>
<dbReference type="EMBL" id="JAGFWR010000020">
    <property type="protein sequence ID" value="MBO4164096.1"/>
    <property type="molecule type" value="Genomic_DNA"/>
</dbReference>
<keyword evidence="3 4" id="KW-0418">Kinase</keyword>
<keyword evidence="2 4" id="KW-0808">Transferase</keyword>
<dbReference type="Gene3D" id="3.30.420.40">
    <property type="match status" value="2"/>
</dbReference>
<proteinExistence type="inferred from homology"/>
<comment type="caution">
    <text evidence="8">The sequence shown here is derived from an EMBL/GenBank/DDBJ whole genome shotgun (WGS) entry which is preliminary data.</text>
</comment>
<evidence type="ECO:0000256" key="3">
    <source>
        <dbReference type="ARBA" id="ARBA00022777"/>
    </source>
</evidence>
<accession>A0ABS3VEM5</accession>
<dbReference type="InterPro" id="IPR000577">
    <property type="entry name" value="Carb_kinase_FGGY"/>
</dbReference>
<dbReference type="Pfam" id="PF02782">
    <property type="entry name" value="FGGY_C"/>
    <property type="match status" value="1"/>
</dbReference>
<dbReference type="SUPFAM" id="SSF53067">
    <property type="entry name" value="Actin-like ATPase domain"/>
    <property type="match status" value="2"/>
</dbReference>
<sequence length="562" mass="58873">MDFPPGGAPHDASPSGPTPCGVLPAWVTSAAAGPHRPHRRRQGGPVTGPDQRRRVVLGVDIGTTSTKTVGYDTDGHQLASHSVGYPLDEPHPGYAEQDPQLIFDAVVETIRTVVTELGTGIAGLSFSTAMHSLIGLDPDGVPLTPSVTWADSRASGQAERLRAAPWGLALHRRTGTPVHPMAPLPKLLWYAEQEPTLHARVAHWVGIKDYVLLRLTDTLVTDHSVASATGLMDIHQLAWDAQALRIAQITEEQLPRLVPTTTVLPGLTARAAIATGLPADTPLVVGAGDGPLANLGLGAVRPGVVACSIGTSGAMRVAVERPAVDPLGGVFCYALTEDRWVVGGAINNGGIVLQWAGDALAPEFGEHGEEELLALAATAPVGSGGLIMLPYLLSERAPHWSALPRGAYVGLTHGHRREHLVRAALEGVCQQLALVLASVRAAGNEVREVRASGGFARSPLWRQMLADALGMPVRFPAGHEGSSFGAALLGMQALGLIDSIDVAADLVRIDETVRPEPASAATYAALLPLHSELYDALVPTFASLRRLAPSLPAEPPPTPAPM</sequence>
<evidence type="ECO:0000256" key="1">
    <source>
        <dbReference type="ARBA" id="ARBA00009156"/>
    </source>
</evidence>
<gene>
    <name evidence="8" type="ORF">JQN83_25215</name>
</gene>
<evidence type="ECO:0000313" key="9">
    <source>
        <dbReference type="Proteomes" id="UP000671399"/>
    </source>
</evidence>
<keyword evidence="9" id="KW-1185">Reference proteome</keyword>
<organism evidence="8 9">
    <name type="scientific">Micromonospora antibiotica</name>
    <dbReference type="NCBI Taxonomy" id="2807623"/>
    <lineage>
        <taxon>Bacteria</taxon>
        <taxon>Bacillati</taxon>
        <taxon>Actinomycetota</taxon>
        <taxon>Actinomycetes</taxon>
        <taxon>Micromonosporales</taxon>
        <taxon>Micromonosporaceae</taxon>
        <taxon>Micromonospora</taxon>
    </lineage>
</organism>
<evidence type="ECO:0000259" key="6">
    <source>
        <dbReference type="Pfam" id="PF00370"/>
    </source>
</evidence>
<protein>
    <submittedName>
        <fullName evidence="8">Gluconokinase</fullName>
    </submittedName>
</protein>
<dbReference type="PANTHER" id="PTHR43095:SF2">
    <property type="entry name" value="GLUCONOKINASE"/>
    <property type="match status" value="1"/>
</dbReference>
<evidence type="ECO:0000256" key="5">
    <source>
        <dbReference type="SAM" id="MobiDB-lite"/>
    </source>
</evidence>
<reference evidence="8 9" key="1">
    <citation type="submission" date="2021-03" db="EMBL/GenBank/DDBJ databases">
        <authorList>
            <person name="Lee D.-H."/>
        </authorList>
    </citation>
    <scope>NUCLEOTIDE SEQUENCE [LARGE SCALE GENOMIC DNA]</scope>
    <source>
        <strain evidence="8 9">MMS20-R2-23</strain>
    </source>
</reference>
<dbReference type="CDD" id="cd07770">
    <property type="entry name" value="ASKHA_NBD_FGGY_GntK"/>
    <property type="match status" value="1"/>
</dbReference>
<evidence type="ECO:0000259" key="7">
    <source>
        <dbReference type="Pfam" id="PF02782"/>
    </source>
</evidence>
<evidence type="ECO:0000313" key="8">
    <source>
        <dbReference type="EMBL" id="MBO4164096.1"/>
    </source>
</evidence>
<dbReference type="PANTHER" id="PTHR43095">
    <property type="entry name" value="SUGAR KINASE"/>
    <property type="match status" value="1"/>
</dbReference>
<feature type="domain" description="Carbohydrate kinase FGGY N-terminal" evidence="6">
    <location>
        <begin position="55"/>
        <end position="296"/>
    </location>
</feature>
<dbReference type="Pfam" id="PF00370">
    <property type="entry name" value="FGGY_N"/>
    <property type="match status" value="1"/>
</dbReference>